<accession>A0AAV4MQ69</accession>
<gene>
    <name evidence="1" type="ORF">CEXT_647091</name>
</gene>
<dbReference type="AlphaFoldDB" id="A0AAV4MQ69"/>
<evidence type="ECO:0000313" key="1">
    <source>
        <dbReference type="EMBL" id="GIX74040.1"/>
    </source>
</evidence>
<protein>
    <submittedName>
        <fullName evidence="1">Uncharacterized protein</fullName>
    </submittedName>
</protein>
<comment type="caution">
    <text evidence="1">The sequence shown here is derived from an EMBL/GenBank/DDBJ whole genome shotgun (WGS) entry which is preliminary data.</text>
</comment>
<dbReference type="Proteomes" id="UP001054945">
    <property type="component" value="Unassembled WGS sequence"/>
</dbReference>
<evidence type="ECO:0000313" key="2">
    <source>
        <dbReference type="Proteomes" id="UP001054945"/>
    </source>
</evidence>
<sequence>MIAIQKILILPIIYLHFERFHPLRARGSSAGKEVERETNFFERSQKKRMKVYWKRHLGNTLTQLPIPLYLYA</sequence>
<reference evidence="1 2" key="1">
    <citation type="submission" date="2021-06" db="EMBL/GenBank/DDBJ databases">
        <title>Caerostris extrusa draft genome.</title>
        <authorList>
            <person name="Kono N."/>
            <person name="Arakawa K."/>
        </authorList>
    </citation>
    <scope>NUCLEOTIDE SEQUENCE [LARGE SCALE GENOMIC DNA]</scope>
</reference>
<name>A0AAV4MQ69_CAEEX</name>
<dbReference type="EMBL" id="BPLR01002467">
    <property type="protein sequence ID" value="GIX74040.1"/>
    <property type="molecule type" value="Genomic_DNA"/>
</dbReference>
<organism evidence="1 2">
    <name type="scientific">Caerostris extrusa</name>
    <name type="common">Bark spider</name>
    <name type="synonym">Caerostris bankana</name>
    <dbReference type="NCBI Taxonomy" id="172846"/>
    <lineage>
        <taxon>Eukaryota</taxon>
        <taxon>Metazoa</taxon>
        <taxon>Ecdysozoa</taxon>
        <taxon>Arthropoda</taxon>
        <taxon>Chelicerata</taxon>
        <taxon>Arachnida</taxon>
        <taxon>Araneae</taxon>
        <taxon>Araneomorphae</taxon>
        <taxon>Entelegynae</taxon>
        <taxon>Araneoidea</taxon>
        <taxon>Araneidae</taxon>
        <taxon>Caerostris</taxon>
    </lineage>
</organism>
<proteinExistence type="predicted"/>
<keyword evidence="2" id="KW-1185">Reference proteome</keyword>